<accession>A0A8S2ZR09</accession>
<keyword evidence="1" id="KW-0472">Membrane</keyword>
<evidence type="ECO:0000313" key="2">
    <source>
        <dbReference type="EMBL" id="CAF4610216.1"/>
    </source>
</evidence>
<dbReference type="EMBL" id="CAJOBH010100482">
    <property type="protein sequence ID" value="CAF4610216.1"/>
    <property type="molecule type" value="Genomic_DNA"/>
</dbReference>
<dbReference type="EMBL" id="CAJOBJ010370472">
    <property type="protein sequence ID" value="CAF5223172.1"/>
    <property type="molecule type" value="Genomic_DNA"/>
</dbReference>
<feature type="transmembrane region" description="Helical" evidence="1">
    <location>
        <begin position="12"/>
        <end position="29"/>
    </location>
</feature>
<keyword evidence="1" id="KW-0812">Transmembrane</keyword>
<evidence type="ECO:0000313" key="5">
    <source>
        <dbReference type="EMBL" id="CAF5223172.1"/>
    </source>
</evidence>
<dbReference type="EMBL" id="CAJOBH010102698">
    <property type="protein sequence ID" value="CAF4621249.1"/>
    <property type="molecule type" value="Genomic_DNA"/>
</dbReference>
<dbReference type="Proteomes" id="UP000681720">
    <property type="component" value="Unassembled WGS sequence"/>
</dbReference>
<dbReference type="EMBL" id="CAJOBJ010117871">
    <property type="protein sequence ID" value="CAF4661942.1"/>
    <property type="molecule type" value="Genomic_DNA"/>
</dbReference>
<dbReference type="Proteomes" id="UP000681967">
    <property type="component" value="Unassembled WGS sequence"/>
</dbReference>
<sequence>MEQIDNKIVPDGGWGWMIVLASFSIHFIMD</sequence>
<name>A0A8S2ZR09_9BILA</name>
<reference evidence="4" key="1">
    <citation type="submission" date="2021-02" db="EMBL/GenBank/DDBJ databases">
        <authorList>
            <person name="Nowell W R."/>
        </authorList>
    </citation>
    <scope>NUCLEOTIDE SEQUENCE</scope>
</reference>
<proteinExistence type="predicted"/>
<keyword evidence="1" id="KW-1133">Transmembrane helix</keyword>
<protein>
    <submittedName>
        <fullName evidence="4">Uncharacterized protein</fullName>
    </submittedName>
</protein>
<evidence type="ECO:0000313" key="4">
    <source>
        <dbReference type="EMBL" id="CAF4661942.1"/>
    </source>
</evidence>
<gene>
    <name evidence="2" type="ORF">BYL167_LOCUS40506</name>
    <name evidence="3" type="ORF">BYL167_LOCUS40972</name>
    <name evidence="4" type="ORF">GIL414_LOCUS41519</name>
    <name evidence="5" type="ORF">GIL414_LOCUS85448</name>
</gene>
<evidence type="ECO:0000256" key="1">
    <source>
        <dbReference type="SAM" id="Phobius"/>
    </source>
</evidence>
<feature type="non-terminal residue" evidence="4">
    <location>
        <position position="30"/>
    </location>
</feature>
<comment type="caution">
    <text evidence="4">The sequence shown here is derived from an EMBL/GenBank/DDBJ whole genome shotgun (WGS) entry which is preliminary data.</text>
</comment>
<dbReference type="AlphaFoldDB" id="A0A8S2ZR09"/>
<organism evidence="4 6">
    <name type="scientific">Rotaria magnacalcarata</name>
    <dbReference type="NCBI Taxonomy" id="392030"/>
    <lineage>
        <taxon>Eukaryota</taxon>
        <taxon>Metazoa</taxon>
        <taxon>Spiralia</taxon>
        <taxon>Gnathifera</taxon>
        <taxon>Rotifera</taxon>
        <taxon>Eurotatoria</taxon>
        <taxon>Bdelloidea</taxon>
        <taxon>Philodinida</taxon>
        <taxon>Philodinidae</taxon>
        <taxon>Rotaria</taxon>
    </lineage>
</organism>
<evidence type="ECO:0000313" key="6">
    <source>
        <dbReference type="Proteomes" id="UP000681720"/>
    </source>
</evidence>
<evidence type="ECO:0000313" key="3">
    <source>
        <dbReference type="EMBL" id="CAF4621249.1"/>
    </source>
</evidence>